<dbReference type="RefSeq" id="WP_115091548.1">
    <property type="nucleotide sequence ID" value="NZ_CP068107.1"/>
</dbReference>
<name>A0A378RSJ0_MYROD</name>
<organism evidence="2 3">
    <name type="scientific">Myroides odoratus</name>
    <name type="common">Flavobacterium odoratum</name>
    <dbReference type="NCBI Taxonomy" id="256"/>
    <lineage>
        <taxon>Bacteria</taxon>
        <taxon>Pseudomonadati</taxon>
        <taxon>Bacteroidota</taxon>
        <taxon>Flavobacteriia</taxon>
        <taxon>Flavobacteriales</taxon>
        <taxon>Flavobacteriaceae</taxon>
        <taxon>Myroides</taxon>
    </lineage>
</organism>
<gene>
    <name evidence="2" type="ORF">NCTC11179_02202</name>
</gene>
<protein>
    <recommendedName>
        <fullName evidence="4">DUF4876 domain-containing protein</fullName>
    </recommendedName>
</protein>
<accession>A0A378RSJ0</accession>
<feature type="signal peptide" evidence="1">
    <location>
        <begin position="1"/>
        <end position="23"/>
    </location>
</feature>
<keyword evidence="1" id="KW-0732">Signal</keyword>
<dbReference type="Proteomes" id="UP000255024">
    <property type="component" value="Unassembled WGS sequence"/>
</dbReference>
<dbReference type="InterPro" id="IPR032627">
    <property type="entry name" value="DUF4876"/>
</dbReference>
<evidence type="ECO:0000313" key="3">
    <source>
        <dbReference type="Proteomes" id="UP000255024"/>
    </source>
</evidence>
<dbReference type="PROSITE" id="PS51257">
    <property type="entry name" value="PROKAR_LIPOPROTEIN"/>
    <property type="match status" value="1"/>
</dbReference>
<feature type="chain" id="PRO_5016606265" description="DUF4876 domain-containing protein" evidence="1">
    <location>
        <begin position="24"/>
        <end position="408"/>
    </location>
</feature>
<sequence length="408" mass="45095">MKKSLLTLCLAMLSLTFVTTACSSDDSSSENTQQQKSTLNISFQGVDIESVPGLTIEFLETNSGTKGDKIITAPTTSIVLDKGSYKISVNGKVVLKNGEEVEVGGNTAVDLVQNEQTLAIDLIIKAFSEDFIIEEVFFTGVKTVEGKPYNNGRYFKLTNNTDKVLKTGGLLICQSEFNTTLNHNVTPDIKSEAFAVQAVLMIPEEYSKEVQPGDFIVIADIAQNHKQPNIPAFDLTGADYEFPNLDNPHLGQVDNPAVPNAVVIYTKMNFNMFFLHSQGAESYAIARFPEGVTVDNWIADYMYEYEYLNKAGNITKKKTLKILNTWILDGVNSAITEKWIHNTLDASIDSGWTGCGKIESDPSRFGKTIRRKVVGKMENGKNMYKDTNNSTIDFIRDAEASFKNGIVH</sequence>
<keyword evidence="3" id="KW-1185">Reference proteome</keyword>
<evidence type="ECO:0000256" key="1">
    <source>
        <dbReference type="SAM" id="SignalP"/>
    </source>
</evidence>
<evidence type="ECO:0000313" key="2">
    <source>
        <dbReference type="EMBL" id="STZ28640.1"/>
    </source>
</evidence>
<dbReference type="EMBL" id="UGQL01000001">
    <property type="protein sequence ID" value="STZ28640.1"/>
    <property type="molecule type" value="Genomic_DNA"/>
</dbReference>
<reference evidence="2 3" key="1">
    <citation type="submission" date="2018-06" db="EMBL/GenBank/DDBJ databases">
        <authorList>
            <consortium name="Pathogen Informatics"/>
            <person name="Doyle S."/>
        </authorList>
    </citation>
    <scope>NUCLEOTIDE SEQUENCE [LARGE SCALE GENOMIC DNA]</scope>
    <source>
        <strain evidence="2 3">NCTC11179</strain>
    </source>
</reference>
<dbReference type="AlphaFoldDB" id="A0A378RSJ0"/>
<dbReference type="Pfam" id="PF16215">
    <property type="entry name" value="DUF4876"/>
    <property type="match status" value="1"/>
</dbReference>
<proteinExistence type="predicted"/>
<evidence type="ECO:0008006" key="4">
    <source>
        <dbReference type="Google" id="ProtNLM"/>
    </source>
</evidence>